<dbReference type="PROSITE" id="PS00614">
    <property type="entry name" value="IGPS"/>
    <property type="match status" value="1"/>
</dbReference>
<keyword evidence="7 8" id="KW-0456">Lyase</keyword>
<evidence type="ECO:0000256" key="3">
    <source>
        <dbReference type="ARBA" id="ARBA00022605"/>
    </source>
</evidence>
<dbReference type="EC" id="4.1.1.48" evidence="8"/>
<evidence type="ECO:0000256" key="1">
    <source>
        <dbReference type="ARBA" id="ARBA00001633"/>
    </source>
</evidence>
<dbReference type="GO" id="GO:0000162">
    <property type="term" value="P:L-tryptophan biosynthetic process"/>
    <property type="evidence" value="ECO:0007669"/>
    <property type="project" value="UniProtKB-UniRule"/>
</dbReference>
<evidence type="ECO:0000256" key="4">
    <source>
        <dbReference type="ARBA" id="ARBA00022793"/>
    </source>
</evidence>
<keyword evidence="5 8" id="KW-0822">Tryptophan biosynthesis</keyword>
<evidence type="ECO:0000256" key="7">
    <source>
        <dbReference type="ARBA" id="ARBA00023239"/>
    </source>
</evidence>
<dbReference type="InterPro" id="IPR013798">
    <property type="entry name" value="Indole-3-glycerol_P_synth_dom"/>
</dbReference>
<protein>
    <recommendedName>
        <fullName evidence="8">Indole-3-glycerol phosphate synthase</fullName>
        <shortName evidence="8">IGPS</shortName>
        <ecNumber evidence="8">4.1.1.48</ecNumber>
    </recommendedName>
</protein>
<evidence type="ECO:0000256" key="2">
    <source>
        <dbReference type="ARBA" id="ARBA00004696"/>
    </source>
</evidence>
<evidence type="ECO:0000313" key="11">
    <source>
        <dbReference type="Proteomes" id="UP000366872"/>
    </source>
</evidence>
<evidence type="ECO:0000259" key="9">
    <source>
        <dbReference type="Pfam" id="PF00218"/>
    </source>
</evidence>
<dbReference type="InterPro" id="IPR045186">
    <property type="entry name" value="Indole-3-glycerol_P_synth"/>
</dbReference>
<dbReference type="HAMAP" id="MF_00134_B">
    <property type="entry name" value="IGPS_B"/>
    <property type="match status" value="1"/>
</dbReference>
<dbReference type="PANTHER" id="PTHR22854:SF2">
    <property type="entry name" value="INDOLE-3-GLYCEROL-PHOSPHATE SYNTHASE"/>
    <property type="match status" value="1"/>
</dbReference>
<dbReference type="CDD" id="cd00331">
    <property type="entry name" value="IGPS"/>
    <property type="match status" value="1"/>
</dbReference>
<dbReference type="InterPro" id="IPR013785">
    <property type="entry name" value="Aldolase_TIM"/>
</dbReference>
<dbReference type="FunFam" id="3.20.20.70:FF:000024">
    <property type="entry name" value="Indole-3-glycerol phosphate synthase"/>
    <property type="match status" value="1"/>
</dbReference>
<evidence type="ECO:0000256" key="6">
    <source>
        <dbReference type="ARBA" id="ARBA00023141"/>
    </source>
</evidence>
<dbReference type="GO" id="GO:0004425">
    <property type="term" value="F:indole-3-glycerol-phosphate synthase activity"/>
    <property type="evidence" value="ECO:0007669"/>
    <property type="project" value="UniProtKB-UniRule"/>
</dbReference>
<dbReference type="UniPathway" id="UPA00035">
    <property type="reaction ID" value="UER00043"/>
</dbReference>
<dbReference type="EMBL" id="CAAHFG010000004">
    <property type="protein sequence ID" value="VGO17166.1"/>
    <property type="molecule type" value="Genomic_DNA"/>
</dbReference>
<comment type="similarity">
    <text evidence="8">Belongs to the TrpC family.</text>
</comment>
<dbReference type="InterPro" id="IPR011060">
    <property type="entry name" value="RibuloseP-bd_barrel"/>
</dbReference>
<gene>
    <name evidence="8 10" type="primary">trpC</name>
    <name evidence="10" type="ORF">PDESU_05761</name>
</gene>
<name>A0A6C2UD78_PONDE</name>
<evidence type="ECO:0000256" key="5">
    <source>
        <dbReference type="ARBA" id="ARBA00022822"/>
    </source>
</evidence>
<reference evidence="10 11" key="1">
    <citation type="submission" date="2019-04" db="EMBL/GenBank/DDBJ databases">
        <authorList>
            <person name="Van Vliet M D."/>
        </authorList>
    </citation>
    <scope>NUCLEOTIDE SEQUENCE [LARGE SCALE GENOMIC DNA]</scope>
    <source>
        <strain evidence="10 11">F1</strain>
    </source>
</reference>
<dbReference type="GO" id="GO:0004640">
    <property type="term" value="F:phosphoribosylanthranilate isomerase activity"/>
    <property type="evidence" value="ECO:0007669"/>
    <property type="project" value="TreeGrafter"/>
</dbReference>
<keyword evidence="3 8" id="KW-0028">Amino-acid biosynthesis</keyword>
<sequence length="257" mass="27443">MNILEQICADKRVEIEERKKLVSLADLQAQAVESRPDFVEALRATPMGLIAEVKRKSPSAGLIRDPFSPSGIARGYEANGASAVSCLMDHTYFGGGAEDFAEVREAIGLPMLYKEFVVDSWQIAHAKTMGASAVLLIVGALTDGELATFLKEIRGIGLQPLVEVHDKEEMLRAIDVGSDCIGINNRNLKTFVTTLDTTFELAAMAPAGCTLVSESGIKAPEDVVQLKEAGAHAILVGESLLRETDPGVAAAHLLSLI</sequence>
<dbReference type="AlphaFoldDB" id="A0A6C2UD78"/>
<dbReference type="RefSeq" id="WP_136082659.1">
    <property type="nucleotide sequence ID" value="NZ_CAAHFG010000004.1"/>
</dbReference>
<dbReference type="Proteomes" id="UP000366872">
    <property type="component" value="Unassembled WGS sequence"/>
</dbReference>
<keyword evidence="11" id="KW-1185">Reference proteome</keyword>
<comment type="catalytic activity">
    <reaction evidence="1 8">
        <text>1-(2-carboxyphenylamino)-1-deoxy-D-ribulose 5-phosphate + H(+) = (1S,2R)-1-C-(indol-3-yl)glycerol 3-phosphate + CO2 + H2O</text>
        <dbReference type="Rhea" id="RHEA:23476"/>
        <dbReference type="ChEBI" id="CHEBI:15377"/>
        <dbReference type="ChEBI" id="CHEBI:15378"/>
        <dbReference type="ChEBI" id="CHEBI:16526"/>
        <dbReference type="ChEBI" id="CHEBI:58613"/>
        <dbReference type="ChEBI" id="CHEBI:58866"/>
        <dbReference type="EC" id="4.1.1.48"/>
    </reaction>
</comment>
<dbReference type="Pfam" id="PF00218">
    <property type="entry name" value="IGPS"/>
    <property type="match status" value="1"/>
</dbReference>
<keyword evidence="4 8" id="KW-0210">Decarboxylase</keyword>
<organism evidence="10 11">
    <name type="scientific">Pontiella desulfatans</name>
    <dbReference type="NCBI Taxonomy" id="2750659"/>
    <lineage>
        <taxon>Bacteria</taxon>
        <taxon>Pseudomonadati</taxon>
        <taxon>Kiritimatiellota</taxon>
        <taxon>Kiritimatiellia</taxon>
        <taxon>Kiritimatiellales</taxon>
        <taxon>Pontiellaceae</taxon>
        <taxon>Pontiella</taxon>
    </lineage>
</organism>
<accession>A0A6C2UD78</accession>
<evidence type="ECO:0000313" key="10">
    <source>
        <dbReference type="EMBL" id="VGO17166.1"/>
    </source>
</evidence>
<comment type="pathway">
    <text evidence="2 8">Amino-acid biosynthesis; L-tryptophan biosynthesis; L-tryptophan from chorismate: step 4/5.</text>
</comment>
<dbReference type="SUPFAM" id="SSF51366">
    <property type="entry name" value="Ribulose-phoshate binding barrel"/>
    <property type="match status" value="1"/>
</dbReference>
<feature type="domain" description="Indole-3-glycerol phosphate synthase" evidence="9">
    <location>
        <begin position="4"/>
        <end position="249"/>
    </location>
</feature>
<evidence type="ECO:0000256" key="8">
    <source>
        <dbReference type="HAMAP-Rule" id="MF_00134"/>
    </source>
</evidence>
<proteinExistence type="inferred from homology"/>
<dbReference type="PANTHER" id="PTHR22854">
    <property type="entry name" value="TRYPTOPHAN BIOSYNTHESIS PROTEIN"/>
    <property type="match status" value="1"/>
</dbReference>
<dbReference type="Gene3D" id="3.20.20.70">
    <property type="entry name" value="Aldolase class I"/>
    <property type="match status" value="1"/>
</dbReference>
<keyword evidence="6 8" id="KW-0057">Aromatic amino acid biosynthesis</keyword>
<dbReference type="NCBIfam" id="NF001377">
    <property type="entry name" value="PRK00278.2-4"/>
    <property type="match status" value="1"/>
</dbReference>
<dbReference type="InterPro" id="IPR001468">
    <property type="entry name" value="Indole-3-GlycerolPSynthase_CS"/>
</dbReference>